<dbReference type="InterPro" id="IPR013762">
    <property type="entry name" value="Integrase-like_cat_sf"/>
</dbReference>
<dbReference type="SUPFAM" id="SSF56349">
    <property type="entry name" value="DNA breaking-rejoining enzymes"/>
    <property type="match status" value="1"/>
</dbReference>
<dbReference type="Gene3D" id="1.10.150.130">
    <property type="match status" value="1"/>
</dbReference>
<dbReference type="InterPro" id="IPR011010">
    <property type="entry name" value="DNA_brk_join_enz"/>
</dbReference>
<dbReference type="InterPro" id="IPR010998">
    <property type="entry name" value="Integrase_recombinase_N"/>
</dbReference>
<comment type="caution">
    <text evidence="3">The sequence shown here is derived from an EMBL/GenBank/DDBJ whole genome shotgun (WGS) entry which is preliminary data.</text>
</comment>
<keyword evidence="4" id="KW-1185">Reference proteome</keyword>
<name>A0ABV3ERH1_9ACTN</name>
<gene>
    <name evidence="3" type="ORF">AB0D95_16280</name>
</gene>
<sequence length="286" mass="31930">MDADSLLTTWLAGSALRPSTRADYAREVGSFLEWCAQQQPPVDPLTARPADIAAWSYDRYLHRHLDGRPFNGPDALGYLATRHPEHARSHDRRISALAGYYDAAVTAGLITLPPDLSNLRTGVHRPAGAKNKLTQMERAVFLTVIGMWNTDRSQHWRRDQLAAFLLLEGLRPAQVIRLDTRNLHPQPDGTWDIRTPDDHDATGRKFTLEPLTGTALKAYLAVRPEPADPNDHTLLLNWYRRPLQSRWPNTLIAAMAATHPLLADRQPPVTADTIAHTGFWDTPAGG</sequence>
<dbReference type="Gene3D" id="1.10.443.10">
    <property type="entry name" value="Intergrase catalytic core"/>
    <property type="match status" value="1"/>
</dbReference>
<accession>A0ABV3ERH1</accession>
<evidence type="ECO:0000313" key="3">
    <source>
        <dbReference type="EMBL" id="MEU9578794.1"/>
    </source>
</evidence>
<protein>
    <recommendedName>
        <fullName evidence="5">Integrase</fullName>
    </recommendedName>
</protein>
<keyword evidence="1" id="KW-0238">DNA-binding</keyword>
<evidence type="ECO:0000256" key="2">
    <source>
        <dbReference type="ARBA" id="ARBA00023172"/>
    </source>
</evidence>
<evidence type="ECO:0008006" key="5">
    <source>
        <dbReference type="Google" id="ProtNLM"/>
    </source>
</evidence>
<keyword evidence="2" id="KW-0233">DNA recombination</keyword>
<organism evidence="3 4">
    <name type="scientific">Streptomyces chilikensis</name>
    <dbReference type="NCBI Taxonomy" id="1194079"/>
    <lineage>
        <taxon>Bacteria</taxon>
        <taxon>Bacillati</taxon>
        <taxon>Actinomycetota</taxon>
        <taxon>Actinomycetes</taxon>
        <taxon>Kitasatosporales</taxon>
        <taxon>Streptomycetaceae</taxon>
        <taxon>Streptomyces</taxon>
    </lineage>
</organism>
<dbReference type="Proteomes" id="UP001551584">
    <property type="component" value="Unassembled WGS sequence"/>
</dbReference>
<reference evidence="3 4" key="1">
    <citation type="submission" date="2024-06" db="EMBL/GenBank/DDBJ databases">
        <title>The Natural Products Discovery Center: Release of the First 8490 Sequenced Strains for Exploring Actinobacteria Biosynthetic Diversity.</title>
        <authorList>
            <person name="Kalkreuter E."/>
            <person name="Kautsar S.A."/>
            <person name="Yang D."/>
            <person name="Bader C.D."/>
            <person name="Teijaro C.N."/>
            <person name="Fluegel L."/>
            <person name="Davis C.M."/>
            <person name="Simpson J.R."/>
            <person name="Lauterbach L."/>
            <person name="Steele A.D."/>
            <person name="Gui C."/>
            <person name="Meng S."/>
            <person name="Li G."/>
            <person name="Viehrig K."/>
            <person name="Ye F."/>
            <person name="Su P."/>
            <person name="Kiefer A.F."/>
            <person name="Nichols A."/>
            <person name="Cepeda A.J."/>
            <person name="Yan W."/>
            <person name="Fan B."/>
            <person name="Jiang Y."/>
            <person name="Adhikari A."/>
            <person name="Zheng C.-J."/>
            <person name="Schuster L."/>
            <person name="Cowan T.M."/>
            <person name="Smanski M.J."/>
            <person name="Chevrette M.G."/>
            <person name="De Carvalho L.P.S."/>
            <person name="Shen B."/>
        </authorList>
    </citation>
    <scope>NUCLEOTIDE SEQUENCE [LARGE SCALE GENOMIC DNA]</scope>
    <source>
        <strain evidence="3 4">NPDC048117</strain>
    </source>
</reference>
<evidence type="ECO:0000256" key="1">
    <source>
        <dbReference type="ARBA" id="ARBA00023125"/>
    </source>
</evidence>
<dbReference type="EMBL" id="JBEZNA010000034">
    <property type="protein sequence ID" value="MEU9578794.1"/>
    <property type="molecule type" value="Genomic_DNA"/>
</dbReference>
<dbReference type="RefSeq" id="WP_359273152.1">
    <property type="nucleotide sequence ID" value="NZ_JBEZNA010000034.1"/>
</dbReference>
<proteinExistence type="predicted"/>
<evidence type="ECO:0000313" key="4">
    <source>
        <dbReference type="Proteomes" id="UP001551584"/>
    </source>
</evidence>